<evidence type="ECO:0000313" key="3">
    <source>
        <dbReference type="EMBL" id="NMG25957.1"/>
    </source>
</evidence>
<gene>
    <name evidence="3" type="ORF">GO606_14775</name>
</gene>
<evidence type="ECO:0000259" key="2">
    <source>
        <dbReference type="Pfam" id="PF13670"/>
    </source>
</evidence>
<feature type="chain" id="PRO_5045696731" evidence="1">
    <location>
        <begin position="22"/>
        <end position="96"/>
    </location>
</feature>
<dbReference type="EMBL" id="WTVG01000048">
    <property type="protein sequence ID" value="NMG25957.1"/>
    <property type="molecule type" value="Genomic_DNA"/>
</dbReference>
<evidence type="ECO:0000313" key="4">
    <source>
        <dbReference type="Proteomes" id="UP000615989"/>
    </source>
</evidence>
<evidence type="ECO:0000256" key="1">
    <source>
        <dbReference type="SAM" id="SignalP"/>
    </source>
</evidence>
<dbReference type="RefSeq" id="WP_169119297.1">
    <property type="nucleotide sequence ID" value="NZ_WTVG02000035.1"/>
</dbReference>
<keyword evidence="4" id="KW-1185">Reference proteome</keyword>
<reference evidence="3" key="1">
    <citation type="submission" date="2019-12" db="EMBL/GenBank/DDBJ databases">
        <title>Comparative genomics gives insights into the taxonomy of the Azoarcus-Aromatoleum group and reveals separate origins of nif in the plant-associated Azoarcus and non-plant-associated Aromatoleum sub-groups.</title>
        <authorList>
            <person name="Lafos M."/>
            <person name="Maluk M."/>
            <person name="Batista M."/>
            <person name="Junghare M."/>
            <person name="Carmona M."/>
            <person name="Faoro H."/>
            <person name="Cruz L.M."/>
            <person name="Battistoni F."/>
            <person name="De Souza E."/>
            <person name="Pedrosa F."/>
            <person name="Chen W.-M."/>
            <person name="Poole P.S."/>
            <person name="Dixon R.A."/>
            <person name="James E.K."/>
        </authorList>
    </citation>
    <scope>NUCLEOTIDE SEQUENCE</scope>
    <source>
        <strain evidence="3">LuFRes1</strain>
    </source>
</reference>
<dbReference type="InterPro" id="IPR025711">
    <property type="entry name" value="PepSY"/>
</dbReference>
<dbReference type="Pfam" id="PF13670">
    <property type="entry name" value="PepSY_2"/>
    <property type="match status" value="1"/>
</dbReference>
<comment type="caution">
    <text evidence="3">The sequence shown here is derived from an EMBL/GenBank/DDBJ whole genome shotgun (WGS) entry which is preliminary data.</text>
</comment>
<feature type="signal peptide" evidence="1">
    <location>
        <begin position="1"/>
        <end position="21"/>
    </location>
</feature>
<name>A0ABX1PQN5_9RHOO</name>
<keyword evidence="1" id="KW-0732">Signal</keyword>
<protein>
    <submittedName>
        <fullName evidence="3">PepSY domain-containing protein</fullName>
    </submittedName>
</protein>
<proteinExistence type="predicted"/>
<dbReference type="Proteomes" id="UP000615989">
    <property type="component" value="Unassembled WGS sequence"/>
</dbReference>
<feature type="domain" description="PepSY" evidence="2">
    <location>
        <begin position="6"/>
        <end position="88"/>
    </location>
</feature>
<accession>A0ABX1PQN5</accession>
<sequence length="96" mass="10552">MKLHHLIVAASSVLIGTTAFAGPACTETPESSWMPQTTMLRKLVDAGYTLERFQVTKGNCYELYGTDKDGNKVEIYHNPVDGSVVESKTKTKTKKS</sequence>
<organism evidence="3 4">
    <name type="scientific">Aromatoleum anaerobium</name>
    <dbReference type="NCBI Taxonomy" id="182180"/>
    <lineage>
        <taxon>Bacteria</taxon>
        <taxon>Pseudomonadati</taxon>
        <taxon>Pseudomonadota</taxon>
        <taxon>Betaproteobacteria</taxon>
        <taxon>Rhodocyclales</taxon>
        <taxon>Rhodocyclaceae</taxon>
        <taxon>Aromatoleum</taxon>
    </lineage>
</organism>